<reference evidence="7 8" key="1">
    <citation type="submission" date="2020-07" db="EMBL/GenBank/DDBJ databases">
        <title>Sequencing the genomes of 1000 actinobacteria strains.</title>
        <authorList>
            <person name="Klenk H.-P."/>
        </authorList>
    </citation>
    <scope>NUCLEOTIDE SEQUENCE [LARGE SCALE GENOMIC DNA]</scope>
    <source>
        <strain evidence="7 8">DSM 43461</strain>
    </source>
</reference>
<evidence type="ECO:0000256" key="3">
    <source>
        <dbReference type="ARBA" id="ARBA00022989"/>
    </source>
</evidence>
<dbReference type="EMBL" id="JACCBT010000001">
    <property type="protein sequence ID" value="NYE12165.1"/>
    <property type="molecule type" value="Genomic_DNA"/>
</dbReference>
<accession>A0A7Y9G8Y2</accession>
<evidence type="ECO:0000256" key="6">
    <source>
        <dbReference type="SAM" id="Phobius"/>
    </source>
</evidence>
<evidence type="ECO:0000256" key="4">
    <source>
        <dbReference type="ARBA" id="ARBA00023136"/>
    </source>
</evidence>
<comment type="subcellular location">
    <subcellularLocation>
        <location evidence="1">Membrane</location>
        <topology evidence="1">Multi-pass membrane protein</topology>
    </subcellularLocation>
</comment>
<feature type="compositionally biased region" description="Pro residues" evidence="5">
    <location>
        <begin position="1"/>
        <end position="31"/>
    </location>
</feature>
<dbReference type="Proteomes" id="UP000591272">
    <property type="component" value="Unassembled WGS sequence"/>
</dbReference>
<evidence type="ECO:0000313" key="7">
    <source>
        <dbReference type="EMBL" id="NYE12165.1"/>
    </source>
</evidence>
<protein>
    <recommendedName>
        <fullName evidence="9">DUF4870 domain-containing protein</fullName>
    </recommendedName>
</protein>
<evidence type="ECO:0000256" key="2">
    <source>
        <dbReference type="ARBA" id="ARBA00022692"/>
    </source>
</evidence>
<evidence type="ECO:0000256" key="5">
    <source>
        <dbReference type="SAM" id="MobiDB-lite"/>
    </source>
</evidence>
<evidence type="ECO:0008006" key="9">
    <source>
        <dbReference type="Google" id="ProtNLM"/>
    </source>
</evidence>
<proteinExistence type="predicted"/>
<keyword evidence="3 6" id="KW-1133">Transmembrane helix</keyword>
<feature type="transmembrane region" description="Helical" evidence="6">
    <location>
        <begin position="93"/>
        <end position="115"/>
    </location>
</feature>
<gene>
    <name evidence="7" type="ORF">BJ999_002461</name>
</gene>
<comment type="caution">
    <text evidence="7">The sequence shown here is derived from an EMBL/GenBank/DDBJ whole genome shotgun (WGS) entry which is preliminary data.</text>
</comment>
<feature type="transmembrane region" description="Helical" evidence="6">
    <location>
        <begin position="135"/>
        <end position="154"/>
    </location>
</feature>
<dbReference type="Pfam" id="PF09685">
    <property type="entry name" value="MamF_MmsF"/>
    <property type="match status" value="1"/>
</dbReference>
<evidence type="ECO:0000256" key="1">
    <source>
        <dbReference type="ARBA" id="ARBA00004141"/>
    </source>
</evidence>
<organism evidence="7 8">
    <name type="scientific">Actinomadura citrea</name>
    <dbReference type="NCBI Taxonomy" id="46158"/>
    <lineage>
        <taxon>Bacteria</taxon>
        <taxon>Bacillati</taxon>
        <taxon>Actinomycetota</taxon>
        <taxon>Actinomycetes</taxon>
        <taxon>Streptosporangiales</taxon>
        <taxon>Thermomonosporaceae</taxon>
        <taxon>Actinomadura</taxon>
    </lineage>
</organism>
<sequence length="204" mass="21992">MTDQPPPPSDQPPPDQPPPDQPPPPHQPPPYHGAYGQPPGQPPGPPPGQPPGPPPGQPFGPPSAGPYDPRYGYGPPGVPYGPGLQNPGEETTWAIFAYVGNILIGFLPPLVIYLVKKNTSPFTRFHAAQSMNYQLTMLIHLVAVAAVCVPPAILLDAPGFLALFILPYLELLIGGWVFLILGAVKAGKGQYYRFPTFFCYRMIR</sequence>
<feature type="compositionally biased region" description="Pro residues" evidence="5">
    <location>
        <begin position="39"/>
        <end position="64"/>
    </location>
</feature>
<dbReference type="RefSeq" id="WP_179833422.1">
    <property type="nucleotide sequence ID" value="NZ_BMRD01000001.1"/>
</dbReference>
<name>A0A7Y9G8Y2_9ACTN</name>
<feature type="region of interest" description="Disordered" evidence="5">
    <location>
        <begin position="1"/>
        <end position="84"/>
    </location>
</feature>
<keyword evidence="8" id="KW-1185">Reference proteome</keyword>
<dbReference type="AlphaFoldDB" id="A0A7Y9G8Y2"/>
<dbReference type="InterPro" id="IPR019109">
    <property type="entry name" value="MamF_MmsF"/>
</dbReference>
<feature type="transmembrane region" description="Helical" evidence="6">
    <location>
        <begin position="160"/>
        <end position="184"/>
    </location>
</feature>
<evidence type="ECO:0000313" key="8">
    <source>
        <dbReference type="Proteomes" id="UP000591272"/>
    </source>
</evidence>
<keyword evidence="2 6" id="KW-0812">Transmembrane</keyword>
<keyword evidence="4 6" id="KW-0472">Membrane</keyword>